<reference evidence="1" key="1">
    <citation type="journal article" date="2021" name="Proc. Natl. Acad. Sci. U.S.A.">
        <title>A Catalog of Tens of Thousands of Viruses from Human Metagenomes Reveals Hidden Associations with Chronic Diseases.</title>
        <authorList>
            <person name="Tisza M.J."/>
            <person name="Buck C.B."/>
        </authorList>
    </citation>
    <scope>NUCLEOTIDE SEQUENCE</scope>
    <source>
        <strain evidence="1">Ctrgt10</strain>
    </source>
</reference>
<evidence type="ECO:0000313" key="1">
    <source>
        <dbReference type="EMBL" id="DAD78070.1"/>
    </source>
</evidence>
<dbReference type="EMBL" id="BK014839">
    <property type="protein sequence ID" value="DAD78070.1"/>
    <property type="molecule type" value="Genomic_DNA"/>
</dbReference>
<dbReference type="InterPro" id="IPR024364">
    <property type="entry name" value="Baseplate_phage_T4-like"/>
</dbReference>
<sequence length="251" mass="29293">MNESVIQEYFTLPSHGRIYSCPVNPDITLRSMTTEDEMRRLSPSTKPYKTMCDLIDSCMVEPCGISSYDMCMGDYQFLLYKLRTVTYGSEYINISMCPYCGNENTTVKQLDDMPVKEWKEEFSSTTEVELPVTHKKVRLRYLTPRDMDDIEQQKFEFMKANPECKLDMTMLYNLKKSIETIDGMRFDFAKLDIFLKKLPMKDTNILIQNVTKLNDGIGVDTSFTETCDNPACEMQYQSTFRITQEFFRPSI</sequence>
<dbReference type="Pfam" id="PF12322">
    <property type="entry name" value="T4_baseplate"/>
    <property type="match status" value="1"/>
</dbReference>
<protein>
    <submittedName>
        <fullName evidence="1">Baseplate protein</fullName>
    </submittedName>
</protein>
<organism evidence="1">
    <name type="scientific">Siphoviridae sp. ctrgt10</name>
    <dbReference type="NCBI Taxonomy" id="2826479"/>
    <lineage>
        <taxon>Viruses</taxon>
        <taxon>Duplodnaviria</taxon>
        <taxon>Heunggongvirae</taxon>
        <taxon>Uroviricota</taxon>
        <taxon>Caudoviricetes</taxon>
    </lineage>
</organism>
<accession>A0A8S5M761</accession>
<name>A0A8S5M761_9CAUD</name>
<proteinExistence type="predicted"/>